<sequence length="153" mass="17560">MAGKKFWLWRAVDESGAVLDILLQSHRDTQAAKTFFERLLVNHDVPNVIHTDKLWSYGAAIRALPVLHAVEHRQVISSTRCNNLIEQSHCPTRKQERSQLGFKKLGRAQEFLALHARISNIHQHTRTTVPALNRRRNQLGAHRTWQHAVDVAV</sequence>
<dbReference type="EMBL" id="JACHFL010000006">
    <property type="protein sequence ID" value="MBB5363746.1"/>
    <property type="molecule type" value="Genomic_DNA"/>
</dbReference>
<evidence type="ECO:0000259" key="1">
    <source>
        <dbReference type="Pfam" id="PF13610"/>
    </source>
</evidence>
<dbReference type="InterPro" id="IPR032874">
    <property type="entry name" value="DDE_dom"/>
</dbReference>
<proteinExistence type="predicted"/>
<keyword evidence="3" id="KW-1185">Reference proteome</keyword>
<dbReference type="Pfam" id="PF13610">
    <property type="entry name" value="DDE_Tnp_IS240"/>
    <property type="match status" value="1"/>
</dbReference>
<evidence type="ECO:0000313" key="3">
    <source>
        <dbReference type="Proteomes" id="UP000552709"/>
    </source>
</evidence>
<dbReference type="InterPro" id="IPR052183">
    <property type="entry name" value="IS_Transposase"/>
</dbReference>
<dbReference type="PANTHER" id="PTHR35528:SF3">
    <property type="entry name" value="BLL1675 PROTEIN"/>
    <property type="match status" value="1"/>
</dbReference>
<accession>A0A7W8JXV1</accession>
<organism evidence="2 3">
    <name type="scientific">Deinococcus humi</name>
    <dbReference type="NCBI Taxonomy" id="662880"/>
    <lineage>
        <taxon>Bacteria</taxon>
        <taxon>Thermotogati</taxon>
        <taxon>Deinococcota</taxon>
        <taxon>Deinococci</taxon>
        <taxon>Deinococcales</taxon>
        <taxon>Deinococcaceae</taxon>
        <taxon>Deinococcus</taxon>
    </lineage>
</organism>
<dbReference type="PANTHER" id="PTHR35528">
    <property type="entry name" value="BLL1675 PROTEIN"/>
    <property type="match status" value="1"/>
</dbReference>
<protein>
    <submittedName>
        <fullName evidence="2">Putative transposase</fullName>
    </submittedName>
</protein>
<gene>
    <name evidence="2" type="ORF">HNQ08_002852</name>
</gene>
<feature type="domain" description="DDE" evidence="1">
    <location>
        <begin position="2"/>
        <end position="124"/>
    </location>
</feature>
<evidence type="ECO:0000313" key="2">
    <source>
        <dbReference type="EMBL" id="MBB5363746.1"/>
    </source>
</evidence>
<name>A0A7W8JXV1_9DEIO</name>
<dbReference type="Proteomes" id="UP000552709">
    <property type="component" value="Unassembled WGS sequence"/>
</dbReference>
<reference evidence="2 3" key="1">
    <citation type="submission" date="2020-08" db="EMBL/GenBank/DDBJ databases">
        <title>Genomic Encyclopedia of Type Strains, Phase IV (KMG-IV): sequencing the most valuable type-strain genomes for metagenomic binning, comparative biology and taxonomic classification.</title>
        <authorList>
            <person name="Goeker M."/>
        </authorList>
    </citation>
    <scope>NUCLEOTIDE SEQUENCE [LARGE SCALE GENOMIC DNA]</scope>
    <source>
        <strain evidence="2 3">DSM 27939</strain>
    </source>
</reference>
<comment type="caution">
    <text evidence="2">The sequence shown here is derived from an EMBL/GenBank/DDBJ whole genome shotgun (WGS) entry which is preliminary data.</text>
</comment>
<dbReference type="AlphaFoldDB" id="A0A7W8JXV1"/>